<keyword evidence="4" id="KW-1185">Reference proteome</keyword>
<organism evidence="3 4">
    <name type="scientific">Massilia haematophila</name>
    <dbReference type="NCBI Taxonomy" id="457923"/>
    <lineage>
        <taxon>Bacteria</taxon>
        <taxon>Pseudomonadati</taxon>
        <taxon>Pseudomonadota</taxon>
        <taxon>Betaproteobacteria</taxon>
        <taxon>Burkholderiales</taxon>
        <taxon>Oxalobacteraceae</taxon>
        <taxon>Telluria group</taxon>
        <taxon>Massilia</taxon>
    </lineage>
</organism>
<comment type="caution">
    <text evidence="3">The sequence shown here is derived from an EMBL/GenBank/DDBJ whole genome shotgun (WGS) entry which is preliminary data.</text>
</comment>
<keyword evidence="1" id="KW-0175">Coiled coil</keyword>
<reference evidence="4" key="1">
    <citation type="journal article" date="2019" name="Int. J. Syst. Evol. Microbiol.">
        <title>The Global Catalogue of Microorganisms (GCM) 10K type strain sequencing project: providing services to taxonomists for standard genome sequencing and annotation.</title>
        <authorList>
            <consortium name="The Broad Institute Genomics Platform"/>
            <consortium name="The Broad Institute Genome Sequencing Center for Infectious Disease"/>
            <person name="Wu L."/>
            <person name="Ma J."/>
        </authorList>
    </citation>
    <scope>NUCLEOTIDE SEQUENCE [LARGE SCALE GENOMIC DNA]</scope>
    <source>
        <strain evidence="4">CCM 7480</strain>
    </source>
</reference>
<evidence type="ECO:0000313" key="3">
    <source>
        <dbReference type="EMBL" id="MFC3457465.1"/>
    </source>
</evidence>
<dbReference type="RefSeq" id="WP_312550583.1">
    <property type="nucleotide sequence ID" value="NZ_JBHRVV010000001.1"/>
</dbReference>
<accession>A0ABV7PH35</accession>
<feature type="transmembrane region" description="Helical" evidence="2">
    <location>
        <begin position="115"/>
        <end position="136"/>
    </location>
</feature>
<keyword evidence="2" id="KW-0812">Transmembrane</keyword>
<evidence type="ECO:0000256" key="2">
    <source>
        <dbReference type="SAM" id="Phobius"/>
    </source>
</evidence>
<dbReference type="EMBL" id="JBHRVV010000001">
    <property type="protein sequence ID" value="MFC3457465.1"/>
    <property type="molecule type" value="Genomic_DNA"/>
</dbReference>
<proteinExistence type="predicted"/>
<protein>
    <recommendedName>
        <fullName evidence="5">Methyl-accepting chemotaxis protein</fullName>
    </recommendedName>
</protein>
<dbReference type="Proteomes" id="UP001595665">
    <property type="component" value="Unassembled WGS sequence"/>
</dbReference>
<feature type="coiled-coil region" evidence="1">
    <location>
        <begin position="78"/>
        <end position="112"/>
    </location>
</feature>
<evidence type="ECO:0000313" key="4">
    <source>
        <dbReference type="Proteomes" id="UP001595665"/>
    </source>
</evidence>
<gene>
    <name evidence="3" type="ORF">ACFOPH_04300</name>
</gene>
<evidence type="ECO:0000256" key="1">
    <source>
        <dbReference type="SAM" id="Coils"/>
    </source>
</evidence>
<sequence>MAVGWLKVLKAVPWSDVIAAAPQVANGARKLWDTVGRKQAAPGAMGAMGEDAIMPAQAMGEDGVALLAAHIEQQDVAIAQMHSQLREASKLITELADQNAQLIAKMEAARGRLQVVGVVAAAGLVVSFVSLVLVLVRT</sequence>
<evidence type="ECO:0008006" key="5">
    <source>
        <dbReference type="Google" id="ProtNLM"/>
    </source>
</evidence>
<keyword evidence="2" id="KW-1133">Transmembrane helix</keyword>
<keyword evidence="2" id="KW-0472">Membrane</keyword>
<name>A0ABV7PH35_9BURK</name>